<organism evidence="2 3">
    <name type="scientific">Ohtaekwangia koreensis</name>
    <dbReference type="NCBI Taxonomy" id="688867"/>
    <lineage>
        <taxon>Bacteria</taxon>
        <taxon>Pseudomonadati</taxon>
        <taxon>Bacteroidota</taxon>
        <taxon>Cytophagia</taxon>
        <taxon>Cytophagales</taxon>
        <taxon>Fulvivirgaceae</taxon>
        <taxon>Ohtaekwangia</taxon>
    </lineage>
</organism>
<evidence type="ECO:0000256" key="1">
    <source>
        <dbReference type="SAM" id="SignalP"/>
    </source>
</evidence>
<proteinExistence type="predicted"/>
<accession>A0A1T5KQS2</accession>
<protein>
    <recommendedName>
        <fullName evidence="4">DUF4919 domain-containing protein</fullName>
    </recommendedName>
</protein>
<feature type="signal peptide" evidence="1">
    <location>
        <begin position="1"/>
        <end position="23"/>
    </location>
</feature>
<dbReference type="OrthoDB" id="883074at2"/>
<feature type="chain" id="PRO_5013250744" description="DUF4919 domain-containing protein" evidence="1">
    <location>
        <begin position="24"/>
        <end position="245"/>
    </location>
</feature>
<evidence type="ECO:0000313" key="2">
    <source>
        <dbReference type="EMBL" id="SKC66102.1"/>
    </source>
</evidence>
<dbReference type="EMBL" id="FUZU01000001">
    <property type="protein sequence ID" value="SKC66102.1"/>
    <property type="molecule type" value="Genomic_DNA"/>
</dbReference>
<dbReference type="RefSeq" id="WP_079686944.1">
    <property type="nucleotide sequence ID" value="NZ_FUZU01000001.1"/>
</dbReference>
<keyword evidence="3" id="KW-1185">Reference proteome</keyword>
<name>A0A1T5KQS2_9BACT</name>
<dbReference type="Proteomes" id="UP000190961">
    <property type="component" value="Unassembled WGS sequence"/>
</dbReference>
<evidence type="ECO:0008006" key="4">
    <source>
        <dbReference type="Google" id="ProtNLM"/>
    </source>
</evidence>
<dbReference type="AlphaFoldDB" id="A0A1T5KQS2"/>
<dbReference type="STRING" id="688867.SAMN05660236_2495"/>
<keyword evidence="1" id="KW-0732">Signal</keyword>
<evidence type="ECO:0000313" key="3">
    <source>
        <dbReference type="Proteomes" id="UP000190961"/>
    </source>
</evidence>
<sequence>MKKFYFIIVLVMLVDLTSGFAQKANDAYDFPVKRGTEQWNALKSYQDKRDACSLPESLLSTISTKGLIETYLNYPLLGDLMVFSTPQEGIRKLQENFNGAHELLKRKDVATLLLEKYTSMNPAAAARQLSLEKKGEYSFQIMAIEILLAQESVLSSLDTRNRKALLSLAKEKLDAKKNDQEVYGSLSYSTTGWVMARILKQSNYTPALNSLRDEKYKYFTDQGVVADYAVLDNVVSQTKLYLSKN</sequence>
<gene>
    <name evidence="2" type="ORF">SAMN05660236_2495</name>
</gene>
<reference evidence="2 3" key="1">
    <citation type="submission" date="2017-02" db="EMBL/GenBank/DDBJ databases">
        <authorList>
            <person name="Peterson S.W."/>
        </authorList>
    </citation>
    <scope>NUCLEOTIDE SEQUENCE [LARGE SCALE GENOMIC DNA]</scope>
    <source>
        <strain evidence="2 3">DSM 25262</strain>
    </source>
</reference>